<accession>A0A9N8PI24</accession>
<evidence type="ECO:0000313" key="2">
    <source>
        <dbReference type="Proteomes" id="UP000716446"/>
    </source>
</evidence>
<comment type="caution">
    <text evidence="1">The sequence shown here is derived from an EMBL/GenBank/DDBJ whole genome shotgun (WGS) entry which is preliminary data.</text>
</comment>
<feature type="non-terminal residue" evidence="1">
    <location>
        <position position="240"/>
    </location>
</feature>
<dbReference type="EMBL" id="CAIJEN010000017">
    <property type="protein sequence ID" value="CAD0096509.1"/>
    <property type="molecule type" value="Genomic_DNA"/>
</dbReference>
<dbReference type="AlphaFoldDB" id="A0A9N8PI24"/>
<dbReference type="Proteomes" id="UP000716446">
    <property type="component" value="Unassembled WGS sequence"/>
</dbReference>
<organism evidence="1 2">
    <name type="scientific">Aureobasidium vineae</name>
    <dbReference type="NCBI Taxonomy" id="2773715"/>
    <lineage>
        <taxon>Eukaryota</taxon>
        <taxon>Fungi</taxon>
        <taxon>Dikarya</taxon>
        <taxon>Ascomycota</taxon>
        <taxon>Pezizomycotina</taxon>
        <taxon>Dothideomycetes</taxon>
        <taxon>Dothideomycetidae</taxon>
        <taxon>Dothideales</taxon>
        <taxon>Saccotheciaceae</taxon>
        <taxon>Aureobasidium</taxon>
    </lineage>
</organism>
<protein>
    <submittedName>
        <fullName evidence="1">Uncharacterized protein</fullName>
    </submittedName>
</protein>
<feature type="non-terminal residue" evidence="1">
    <location>
        <position position="1"/>
    </location>
</feature>
<gene>
    <name evidence="1" type="ORF">AWRI4619_LOCUS9314</name>
</gene>
<sequence>PAGIYDYVSRSPSLDSERSISKPVESRSDLYPNMLADLCSDSLWDLFETLRSRRASKPNLVTLETLVTMGVLQKGFEQWHALLDKAGTANLPGLAQDESDPFKISMMLNLIEICAHLEEAEFYLDGPDTTSKWQHAHDALDYCRSLGVKSDDRWHSEDEKEEEEADLKVRSTTTLQPLASSLTDYGFPVASDEKSFDTSLKGILRSFSTLESLVPGLELRLYMSNFGLDTSSRNHGPAST</sequence>
<keyword evidence="2" id="KW-1185">Reference proteome</keyword>
<reference evidence="1" key="1">
    <citation type="submission" date="2020-06" db="EMBL/GenBank/DDBJ databases">
        <authorList>
            <person name="Onetto C."/>
        </authorList>
    </citation>
    <scope>NUCLEOTIDE SEQUENCE</scope>
</reference>
<proteinExistence type="predicted"/>
<name>A0A9N8PI24_9PEZI</name>
<evidence type="ECO:0000313" key="1">
    <source>
        <dbReference type="EMBL" id="CAD0096509.1"/>
    </source>
</evidence>